<dbReference type="GO" id="GO:0006351">
    <property type="term" value="P:DNA-templated transcription"/>
    <property type="evidence" value="ECO:0007669"/>
    <property type="project" value="TreeGrafter"/>
</dbReference>
<dbReference type="SUPFAM" id="SSF53850">
    <property type="entry name" value="Periplasmic binding protein-like II"/>
    <property type="match status" value="1"/>
</dbReference>
<dbReference type="InterPro" id="IPR036390">
    <property type="entry name" value="WH_DNA-bd_sf"/>
</dbReference>
<dbReference type="EMBL" id="RKHR01000004">
    <property type="protein sequence ID" value="ROS01829.1"/>
    <property type="molecule type" value="Genomic_DNA"/>
</dbReference>
<dbReference type="AlphaFoldDB" id="A0A3N2DQD6"/>
<reference evidence="6 7" key="1">
    <citation type="submission" date="2018-11" db="EMBL/GenBank/DDBJ databases">
        <title>Genomic Encyclopedia of Type Strains, Phase IV (KMG-IV): sequencing the most valuable type-strain genomes for metagenomic binning, comparative biology and taxonomic classification.</title>
        <authorList>
            <person name="Goeker M."/>
        </authorList>
    </citation>
    <scope>NUCLEOTIDE SEQUENCE [LARGE SCALE GENOMIC DNA]</scope>
    <source>
        <strain evidence="6 7">DSM 100316</strain>
    </source>
</reference>
<dbReference type="InterPro" id="IPR058163">
    <property type="entry name" value="LysR-type_TF_proteobact-type"/>
</dbReference>
<dbReference type="Gene3D" id="1.10.10.10">
    <property type="entry name" value="Winged helix-like DNA-binding domain superfamily/Winged helix DNA-binding domain"/>
    <property type="match status" value="1"/>
</dbReference>
<dbReference type="Pfam" id="PF03466">
    <property type="entry name" value="LysR_substrate"/>
    <property type="match status" value="1"/>
</dbReference>
<dbReference type="InterPro" id="IPR005119">
    <property type="entry name" value="LysR_subst-bd"/>
</dbReference>
<organism evidence="6 7">
    <name type="scientific">Sinobacterium caligoides</name>
    <dbReference type="NCBI Taxonomy" id="933926"/>
    <lineage>
        <taxon>Bacteria</taxon>
        <taxon>Pseudomonadati</taxon>
        <taxon>Pseudomonadota</taxon>
        <taxon>Gammaproteobacteria</taxon>
        <taxon>Cellvibrionales</taxon>
        <taxon>Spongiibacteraceae</taxon>
        <taxon>Sinobacterium</taxon>
    </lineage>
</organism>
<keyword evidence="2" id="KW-0805">Transcription regulation</keyword>
<dbReference type="PANTHER" id="PTHR30537:SF10">
    <property type="entry name" value="TRANSCRIPTIONAL REGULATOR-RELATED"/>
    <property type="match status" value="1"/>
</dbReference>
<proteinExistence type="inferred from homology"/>
<evidence type="ECO:0000313" key="7">
    <source>
        <dbReference type="Proteomes" id="UP000275394"/>
    </source>
</evidence>
<accession>A0A3N2DQD6</accession>
<sequence>MQAWQGIDEFVSVVEQGSFTKAGQQLQVSTAHVSRSINALEKRLAVKLLHRSTRQVSTTATGQIYYQQCRQLLDGLLDANRTVNQLNTTPSGLIKITAPIYYGERIIAPLFNRLLQQYPDIELDLQLSNHNVELISEGFDLAIRLGSLADSSLMARRIGSRHFDVVASKSYFARCGQPHTIDELNQHNCLRGISDHWHFDVDGRRKDLRIHGSWRCNSGLAVARAAMDGIGIAQLPHYYTDNAVEDGRLMRVLEQHRPHSEGIWAVYPQNRHLSTKLRVVIDFLAAELGEQR</sequence>
<dbReference type="InterPro" id="IPR036388">
    <property type="entry name" value="WH-like_DNA-bd_sf"/>
</dbReference>
<evidence type="ECO:0000256" key="4">
    <source>
        <dbReference type="ARBA" id="ARBA00023163"/>
    </source>
</evidence>
<protein>
    <submittedName>
        <fullName evidence="6">LysR family transcriptional regulator</fullName>
    </submittedName>
</protein>
<dbReference type="SUPFAM" id="SSF46785">
    <property type="entry name" value="Winged helix' DNA-binding domain"/>
    <property type="match status" value="1"/>
</dbReference>
<dbReference type="Proteomes" id="UP000275394">
    <property type="component" value="Unassembled WGS sequence"/>
</dbReference>
<evidence type="ECO:0000259" key="5">
    <source>
        <dbReference type="PROSITE" id="PS50931"/>
    </source>
</evidence>
<comment type="similarity">
    <text evidence="1">Belongs to the LysR transcriptional regulatory family.</text>
</comment>
<dbReference type="RefSeq" id="WP_123712586.1">
    <property type="nucleotide sequence ID" value="NZ_RKHR01000004.1"/>
</dbReference>
<keyword evidence="4" id="KW-0804">Transcription</keyword>
<comment type="caution">
    <text evidence="6">The sequence shown here is derived from an EMBL/GenBank/DDBJ whole genome shotgun (WGS) entry which is preliminary data.</text>
</comment>
<dbReference type="Pfam" id="PF00126">
    <property type="entry name" value="HTH_1"/>
    <property type="match status" value="1"/>
</dbReference>
<evidence type="ECO:0000256" key="2">
    <source>
        <dbReference type="ARBA" id="ARBA00023015"/>
    </source>
</evidence>
<dbReference type="GO" id="GO:0003700">
    <property type="term" value="F:DNA-binding transcription factor activity"/>
    <property type="evidence" value="ECO:0007669"/>
    <property type="project" value="InterPro"/>
</dbReference>
<keyword evidence="3" id="KW-0238">DNA-binding</keyword>
<evidence type="ECO:0000256" key="1">
    <source>
        <dbReference type="ARBA" id="ARBA00009437"/>
    </source>
</evidence>
<name>A0A3N2DQD6_9GAMM</name>
<dbReference type="FunFam" id="3.40.190.290:FF:000001">
    <property type="entry name" value="Transcriptional regulator, LysR family"/>
    <property type="match status" value="1"/>
</dbReference>
<dbReference type="FunFam" id="1.10.10.10:FF:000001">
    <property type="entry name" value="LysR family transcriptional regulator"/>
    <property type="match status" value="1"/>
</dbReference>
<dbReference type="PROSITE" id="PS50931">
    <property type="entry name" value="HTH_LYSR"/>
    <property type="match status" value="1"/>
</dbReference>
<keyword evidence="7" id="KW-1185">Reference proteome</keyword>
<dbReference type="PANTHER" id="PTHR30537">
    <property type="entry name" value="HTH-TYPE TRANSCRIPTIONAL REGULATOR"/>
    <property type="match status" value="1"/>
</dbReference>
<evidence type="ECO:0000256" key="3">
    <source>
        <dbReference type="ARBA" id="ARBA00023125"/>
    </source>
</evidence>
<dbReference type="GO" id="GO:0043565">
    <property type="term" value="F:sequence-specific DNA binding"/>
    <property type="evidence" value="ECO:0007669"/>
    <property type="project" value="TreeGrafter"/>
</dbReference>
<feature type="domain" description="HTH lysR-type" evidence="5">
    <location>
        <begin position="10"/>
        <end position="59"/>
    </location>
</feature>
<dbReference type="Gene3D" id="3.40.190.290">
    <property type="match status" value="1"/>
</dbReference>
<dbReference type="InterPro" id="IPR000847">
    <property type="entry name" value="LysR_HTH_N"/>
</dbReference>
<evidence type="ECO:0000313" key="6">
    <source>
        <dbReference type="EMBL" id="ROS01829.1"/>
    </source>
</evidence>
<dbReference type="OrthoDB" id="5721010at2"/>
<gene>
    <name evidence="6" type="ORF">EDC56_2277</name>
</gene>